<dbReference type="EMBL" id="CP042218">
    <property type="protein sequence ID" value="QDW66731.1"/>
    <property type="molecule type" value="Genomic_DNA"/>
</dbReference>
<evidence type="ECO:0000256" key="1">
    <source>
        <dbReference type="SAM" id="Phobius"/>
    </source>
</evidence>
<dbReference type="RefSeq" id="WP_144891744.1">
    <property type="nucleotide sequence ID" value="NZ_CP042218.1"/>
</dbReference>
<name>A0A518N486_9GAMM</name>
<feature type="transmembrane region" description="Helical" evidence="1">
    <location>
        <begin position="128"/>
        <end position="145"/>
    </location>
</feature>
<proteinExistence type="predicted"/>
<feature type="transmembrane region" description="Helical" evidence="1">
    <location>
        <begin position="35"/>
        <end position="54"/>
    </location>
</feature>
<keyword evidence="1" id="KW-1133">Transmembrane helix</keyword>
<feature type="transmembrane region" description="Helical" evidence="1">
    <location>
        <begin position="101"/>
        <end position="122"/>
    </location>
</feature>
<dbReference type="KEGG" id="lug:FPZ22_07340"/>
<dbReference type="Proteomes" id="UP000316584">
    <property type="component" value="Chromosome"/>
</dbReference>
<keyword evidence="3" id="KW-1185">Reference proteome</keyword>
<feature type="transmembrane region" description="Helical" evidence="1">
    <location>
        <begin position="61"/>
        <end position="80"/>
    </location>
</feature>
<dbReference type="AlphaFoldDB" id="A0A518N486"/>
<evidence type="ECO:0000313" key="2">
    <source>
        <dbReference type="EMBL" id="QDW66731.1"/>
    </source>
</evidence>
<accession>A0A518N486</accession>
<evidence type="ECO:0000313" key="3">
    <source>
        <dbReference type="Proteomes" id="UP000316584"/>
    </source>
</evidence>
<organism evidence="2 3">
    <name type="scientific">Luteimonas granuli</name>
    <dbReference type="NCBI Taxonomy" id="1176533"/>
    <lineage>
        <taxon>Bacteria</taxon>
        <taxon>Pseudomonadati</taxon>
        <taxon>Pseudomonadota</taxon>
        <taxon>Gammaproteobacteria</taxon>
        <taxon>Lysobacterales</taxon>
        <taxon>Lysobacteraceae</taxon>
        <taxon>Luteimonas</taxon>
    </lineage>
</organism>
<keyword evidence="1" id="KW-0812">Transmembrane</keyword>
<dbReference type="OrthoDB" id="9843400at2"/>
<sequence length="164" mass="17609">MTDQRDFNSLYAKGMRTAVTERLTEATLERMRTQAIGGAGIALGVILLLLQTSLDSRALEIALYSAIFAIPAWIAAWQYVEAYMFCGKPSYEHFNSPKGSLVAAAFAISGMLLLLIAVVSLIWHMSPAGAVVFLAVSLAAAVLIYRHHNAVRTFADKASDGGSA</sequence>
<gene>
    <name evidence="2" type="ORF">FPZ22_07340</name>
</gene>
<keyword evidence="1" id="KW-0472">Membrane</keyword>
<reference evidence="2 3" key="1">
    <citation type="submission" date="2019-07" db="EMBL/GenBank/DDBJ databases">
        <title>Full genome sequence of Luteimonas sp. Gr-4.</title>
        <authorList>
            <person name="Im W.-T."/>
        </authorList>
    </citation>
    <scope>NUCLEOTIDE SEQUENCE [LARGE SCALE GENOMIC DNA]</scope>
    <source>
        <strain evidence="2 3">Gr-4</strain>
    </source>
</reference>
<protein>
    <submittedName>
        <fullName evidence="2">Uncharacterized protein</fullName>
    </submittedName>
</protein>